<evidence type="ECO:0000313" key="3">
    <source>
        <dbReference type="Proteomes" id="UP000016933"/>
    </source>
</evidence>
<reference evidence="3" key="1">
    <citation type="journal article" date="2012" name="PLoS Genet.">
        <title>The genomes of the fungal plant pathogens Cladosporium fulvum and Dothistroma septosporum reveal adaptation to different hosts and lifestyles but also signatures of common ancestry.</title>
        <authorList>
            <person name="de Wit P.J.G.M."/>
            <person name="van der Burgt A."/>
            <person name="Oekmen B."/>
            <person name="Stergiopoulos I."/>
            <person name="Abd-Elsalam K.A."/>
            <person name="Aerts A.L."/>
            <person name="Bahkali A.H."/>
            <person name="Beenen H.G."/>
            <person name="Chettri P."/>
            <person name="Cox M.P."/>
            <person name="Datema E."/>
            <person name="de Vries R.P."/>
            <person name="Dhillon B."/>
            <person name="Ganley A.R."/>
            <person name="Griffiths S.A."/>
            <person name="Guo Y."/>
            <person name="Hamelin R.C."/>
            <person name="Henrissat B."/>
            <person name="Kabir M.S."/>
            <person name="Jashni M.K."/>
            <person name="Kema G."/>
            <person name="Klaubauf S."/>
            <person name="Lapidus A."/>
            <person name="Levasseur A."/>
            <person name="Lindquist E."/>
            <person name="Mehrabi R."/>
            <person name="Ohm R.A."/>
            <person name="Owen T.J."/>
            <person name="Salamov A."/>
            <person name="Schwelm A."/>
            <person name="Schijlen E."/>
            <person name="Sun H."/>
            <person name="van den Burg H.A."/>
            <person name="van Ham R.C.H.J."/>
            <person name="Zhang S."/>
            <person name="Goodwin S.B."/>
            <person name="Grigoriev I.V."/>
            <person name="Collemare J."/>
            <person name="Bradshaw R.E."/>
        </authorList>
    </citation>
    <scope>NUCLEOTIDE SEQUENCE [LARGE SCALE GENOMIC DNA]</scope>
    <source>
        <strain evidence="3">NZE10 / CBS 128990</strain>
    </source>
</reference>
<dbReference type="Proteomes" id="UP000016933">
    <property type="component" value="Unassembled WGS sequence"/>
</dbReference>
<evidence type="ECO:0000256" key="1">
    <source>
        <dbReference type="SAM" id="SignalP"/>
    </source>
</evidence>
<gene>
    <name evidence="2" type="ORF">DOTSEDRAFT_27980</name>
</gene>
<evidence type="ECO:0000313" key="2">
    <source>
        <dbReference type="EMBL" id="EME40060.1"/>
    </source>
</evidence>
<organism evidence="2 3">
    <name type="scientific">Dothistroma septosporum (strain NZE10 / CBS 128990)</name>
    <name type="common">Red band needle blight fungus</name>
    <name type="synonym">Mycosphaerella pini</name>
    <dbReference type="NCBI Taxonomy" id="675120"/>
    <lineage>
        <taxon>Eukaryota</taxon>
        <taxon>Fungi</taxon>
        <taxon>Dikarya</taxon>
        <taxon>Ascomycota</taxon>
        <taxon>Pezizomycotina</taxon>
        <taxon>Dothideomycetes</taxon>
        <taxon>Dothideomycetidae</taxon>
        <taxon>Mycosphaerellales</taxon>
        <taxon>Mycosphaerellaceae</taxon>
        <taxon>Dothistroma</taxon>
    </lineage>
</organism>
<dbReference type="OrthoDB" id="10599911at2759"/>
<feature type="chain" id="PRO_5004109772" description="Ecp2 effector protein domain-containing protein" evidence="1">
    <location>
        <begin position="20"/>
        <end position="277"/>
    </location>
</feature>
<evidence type="ECO:0008006" key="4">
    <source>
        <dbReference type="Google" id="ProtNLM"/>
    </source>
</evidence>
<dbReference type="EMBL" id="KB446544">
    <property type="protein sequence ID" value="EME40060.1"/>
    <property type="molecule type" value="Genomic_DNA"/>
</dbReference>
<name>N1PEN3_DOTSN</name>
<dbReference type="AlphaFoldDB" id="N1PEN3"/>
<proteinExistence type="predicted"/>
<reference evidence="2 3" key="2">
    <citation type="journal article" date="2012" name="PLoS Pathog.">
        <title>Diverse lifestyles and strategies of plant pathogenesis encoded in the genomes of eighteen Dothideomycetes fungi.</title>
        <authorList>
            <person name="Ohm R.A."/>
            <person name="Feau N."/>
            <person name="Henrissat B."/>
            <person name="Schoch C.L."/>
            <person name="Horwitz B.A."/>
            <person name="Barry K.W."/>
            <person name="Condon B.J."/>
            <person name="Copeland A.C."/>
            <person name="Dhillon B."/>
            <person name="Glaser F."/>
            <person name="Hesse C.N."/>
            <person name="Kosti I."/>
            <person name="LaButti K."/>
            <person name="Lindquist E.A."/>
            <person name="Lucas S."/>
            <person name="Salamov A.A."/>
            <person name="Bradshaw R.E."/>
            <person name="Ciuffetti L."/>
            <person name="Hamelin R.C."/>
            <person name="Kema G.H.J."/>
            <person name="Lawrence C."/>
            <person name="Scott J.A."/>
            <person name="Spatafora J.W."/>
            <person name="Turgeon B.G."/>
            <person name="de Wit P.J.G.M."/>
            <person name="Zhong S."/>
            <person name="Goodwin S.B."/>
            <person name="Grigoriev I.V."/>
        </authorList>
    </citation>
    <scope>NUCLEOTIDE SEQUENCE [LARGE SCALE GENOMIC DNA]</scope>
    <source>
        <strain evidence="3">NZE10 / CBS 128990</strain>
    </source>
</reference>
<dbReference type="HOGENOM" id="CLU_1004814_0_0_1"/>
<accession>N1PEN3</accession>
<keyword evidence="1" id="KW-0732">Signal</keyword>
<sequence>MKLTTFAAGAALAVTGAVAQATPSAGGINCKITPVGGDKDHYTVYIGEPDSTCGAVALSLSQLKHVHEYTCAAHLTNVSTQVYAADSSEHEAVVEALQRAYPGLEFYQKGACRKNTTKREETGVNAGRATRGITKRAAPGQAVYNVCDITSVAGQNNGKTTLLLNVDIGLPFNGGSGCNYIHDRIGSIGDWSCTDDGSGDTSLKFTTERNGKLVPVRDATVNDIFHAYGGAITSQNVGGIHDHGYCTATYPSKRRATRNVAAAGRIQSQLTKRVESN</sequence>
<keyword evidence="3" id="KW-1185">Reference proteome</keyword>
<feature type="signal peptide" evidence="1">
    <location>
        <begin position="1"/>
        <end position="19"/>
    </location>
</feature>
<protein>
    <recommendedName>
        <fullName evidence="4">Ecp2 effector protein domain-containing protein</fullName>
    </recommendedName>
</protein>